<dbReference type="InterPro" id="IPR039718">
    <property type="entry name" value="Rrm1"/>
</dbReference>
<organism evidence="3 4">
    <name type="scientific">Falseniella ignava</name>
    <dbReference type="NCBI Taxonomy" id="137730"/>
    <lineage>
        <taxon>Bacteria</taxon>
        <taxon>Bacillati</taxon>
        <taxon>Bacillota</taxon>
        <taxon>Bacilli</taxon>
        <taxon>Lactobacillales</taxon>
        <taxon>Aerococcaceae</taxon>
        <taxon>Falseniella</taxon>
    </lineage>
</organism>
<dbReference type="NCBIfam" id="TIGR02510">
    <property type="entry name" value="NrdE-prime"/>
    <property type="match status" value="1"/>
</dbReference>
<protein>
    <submittedName>
        <fullName evidence="3">Ribonucleoside-diphosphate reductase subunit alpha</fullName>
    </submittedName>
</protein>
<dbReference type="EMBL" id="PKHE01000013">
    <property type="protein sequence ID" value="PKY88587.1"/>
    <property type="molecule type" value="Genomic_DNA"/>
</dbReference>
<dbReference type="GO" id="GO:0005971">
    <property type="term" value="C:ribonucleoside-diphosphate reductase complex"/>
    <property type="evidence" value="ECO:0007669"/>
    <property type="project" value="TreeGrafter"/>
</dbReference>
<dbReference type="Pfam" id="PF02867">
    <property type="entry name" value="Ribonuc_red_lgC"/>
    <property type="match status" value="3"/>
</dbReference>
<evidence type="ECO:0000313" key="4">
    <source>
        <dbReference type="Proteomes" id="UP000234384"/>
    </source>
</evidence>
<evidence type="ECO:0000259" key="2">
    <source>
        <dbReference type="Pfam" id="PF02867"/>
    </source>
</evidence>
<feature type="domain" description="Ribonucleotide reductase large subunit C-terminal" evidence="2">
    <location>
        <begin position="213"/>
        <end position="389"/>
    </location>
</feature>
<evidence type="ECO:0000256" key="1">
    <source>
        <dbReference type="ARBA" id="ARBA00010406"/>
    </source>
</evidence>
<dbReference type="SUPFAM" id="SSF51998">
    <property type="entry name" value="PFL-like glycyl radical enzymes"/>
    <property type="match status" value="1"/>
</dbReference>
<feature type="domain" description="Ribonucleotide reductase large subunit C-terminal" evidence="2">
    <location>
        <begin position="87"/>
        <end position="207"/>
    </location>
</feature>
<accession>A0A2I1JZ27</accession>
<name>A0A2I1JZ27_9LACT</name>
<proteinExistence type="inferred from homology"/>
<dbReference type="PANTHER" id="PTHR11573">
    <property type="entry name" value="RIBONUCLEOSIDE-DIPHOSPHATE REDUCTASE LARGE CHAIN"/>
    <property type="match status" value="1"/>
</dbReference>
<sequence>MTAQLKNREYEPFYWLTEDSQTFLERGYLREGQDAHSRLREIADRAEEILGIDGFSDKFYTYLGRGYYSLSTPVWTNFGSNRGFPISCFGSTPDDNMASILYTAAEIGMMSKYGGGTSGFFGHLRPRGAAITNNGYSSGAVHFMKLFEQMTDTVSQGSSRRGRFAPYLPIDHPDIDEFLEIGVEGNDIQDLNHAVTVSDEWMREMIQGDREKRATWAKVIQRRVEMGYPYILFTDTINNNKPEWYRDYPITHSNLCSEIMLPDNDRWSFVCNLSSMNVLHYNEWKDTDAVETMIYFLDAVMSEFIEKLEKLRDSDQFEYREAFHFMERAYNFAVENRALGLGVLGWHSLLQSNLIAFESEEASYLNEEIHRTIQERAEKASCELAELFGEPLILKGTGRRNTTTMAIAPTTSSAFIIGQVSQSIEPLFSNYYVKDMSKIKTTIRNRYLVELLEEKGRNTPDVWESIKNHDGSVLHLDFLSDHEKNVFKTFAEINQYEVINQAAVRQRYIDQSQSLNIMINPATTTAKEMNQLYLYAWENGIKSLYYQHSTSAAQAFYRSSVCLACEA</sequence>
<dbReference type="InterPro" id="IPR013350">
    <property type="entry name" value="RNR_alpha"/>
</dbReference>
<dbReference type="AlphaFoldDB" id="A0A2I1JZ27"/>
<dbReference type="GO" id="GO:0004748">
    <property type="term" value="F:ribonucleoside-diphosphate reductase activity, thioredoxin disulfide as acceptor"/>
    <property type="evidence" value="ECO:0007669"/>
    <property type="project" value="TreeGrafter"/>
</dbReference>
<reference evidence="3 4" key="1">
    <citation type="submission" date="2017-12" db="EMBL/GenBank/DDBJ databases">
        <title>Phylogenetic diversity of female urinary microbiome.</title>
        <authorList>
            <person name="Thomas-White K."/>
            <person name="Wolfe A.J."/>
        </authorList>
    </citation>
    <scope>NUCLEOTIDE SEQUENCE [LARGE SCALE GENOMIC DNA]</scope>
    <source>
        <strain evidence="3 4">UMB0898</strain>
    </source>
</reference>
<dbReference type="GO" id="GO:0009263">
    <property type="term" value="P:deoxyribonucleotide biosynthetic process"/>
    <property type="evidence" value="ECO:0007669"/>
    <property type="project" value="TreeGrafter"/>
</dbReference>
<dbReference type="PRINTS" id="PR01183">
    <property type="entry name" value="RIBORDTASEM1"/>
</dbReference>
<dbReference type="PANTHER" id="PTHR11573:SF6">
    <property type="entry name" value="RIBONUCLEOSIDE-DIPHOSPHATE REDUCTASE LARGE SUBUNIT"/>
    <property type="match status" value="1"/>
</dbReference>
<dbReference type="RefSeq" id="WP_101954393.1">
    <property type="nucleotide sequence ID" value="NZ_PKHE01000013.1"/>
</dbReference>
<dbReference type="OrthoDB" id="9762933at2"/>
<feature type="domain" description="Ribonucleotide reductase large subunit C-terminal" evidence="2">
    <location>
        <begin position="395"/>
        <end position="546"/>
    </location>
</feature>
<dbReference type="GO" id="GO:0005524">
    <property type="term" value="F:ATP binding"/>
    <property type="evidence" value="ECO:0007669"/>
    <property type="project" value="TreeGrafter"/>
</dbReference>
<gene>
    <name evidence="3" type="ORF">CYJ57_05540</name>
</gene>
<dbReference type="Proteomes" id="UP000234384">
    <property type="component" value="Unassembled WGS sequence"/>
</dbReference>
<comment type="caution">
    <text evidence="3">The sequence shown here is derived from an EMBL/GenBank/DDBJ whole genome shotgun (WGS) entry which is preliminary data.</text>
</comment>
<dbReference type="NCBIfam" id="NF006577">
    <property type="entry name" value="PRK09102.1"/>
    <property type="match status" value="1"/>
</dbReference>
<evidence type="ECO:0000313" key="3">
    <source>
        <dbReference type="EMBL" id="PKY88587.1"/>
    </source>
</evidence>
<dbReference type="Gene3D" id="3.20.70.20">
    <property type="match status" value="1"/>
</dbReference>
<comment type="similarity">
    <text evidence="1">Belongs to the ribonucleoside diphosphate reductase large chain family.</text>
</comment>
<dbReference type="InterPro" id="IPR000788">
    <property type="entry name" value="RNR_lg_C"/>
</dbReference>